<dbReference type="SUPFAM" id="SSF63829">
    <property type="entry name" value="Calcium-dependent phosphotriesterase"/>
    <property type="match status" value="1"/>
</dbReference>
<gene>
    <name evidence="4" type="ORF">CJD36_021155</name>
</gene>
<accession>A0A2S7SRA9</accession>
<feature type="domain" description="Secretion system C-terminal sorting" evidence="2">
    <location>
        <begin position="3076"/>
        <end position="3147"/>
    </location>
</feature>
<dbReference type="EMBL" id="PPSL01000008">
    <property type="protein sequence ID" value="PQJ09086.1"/>
    <property type="molecule type" value="Genomic_DNA"/>
</dbReference>
<name>A0A2S7SRA9_9BACT</name>
<dbReference type="PANTHER" id="PTHR35580">
    <property type="entry name" value="CELL SURFACE GLYCOPROTEIN (S-LAYER PROTEIN)-LIKE PROTEIN"/>
    <property type="match status" value="1"/>
</dbReference>
<dbReference type="Pfam" id="PF25778">
    <property type="entry name" value="DUF7948"/>
    <property type="match status" value="1"/>
</dbReference>
<keyword evidence="5" id="KW-1185">Reference proteome</keyword>
<feature type="domain" description="DUF7948" evidence="3">
    <location>
        <begin position="74"/>
        <end position="282"/>
    </location>
</feature>
<dbReference type="InterPro" id="IPR052918">
    <property type="entry name" value="Motility_Chemotaxis_Reg"/>
</dbReference>
<keyword evidence="1" id="KW-0812">Transmembrane</keyword>
<dbReference type="PANTHER" id="PTHR35580:SF1">
    <property type="entry name" value="PHYTASE-LIKE DOMAIN-CONTAINING PROTEIN"/>
    <property type="match status" value="1"/>
</dbReference>
<keyword evidence="1" id="KW-1133">Transmembrane helix</keyword>
<dbReference type="NCBIfam" id="TIGR04183">
    <property type="entry name" value="Por_Secre_tail"/>
    <property type="match status" value="1"/>
</dbReference>
<evidence type="ECO:0000313" key="4">
    <source>
        <dbReference type="EMBL" id="PQJ09086.1"/>
    </source>
</evidence>
<evidence type="ECO:0000259" key="2">
    <source>
        <dbReference type="Pfam" id="PF18962"/>
    </source>
</evidence>
<dbReference type="InterPro" id="IPR057708">
    <property type="entry name" value="DUF7948"/>
</dbReference>
<proteinExistence type="predicted"/>
<comment type="caution">
    <text evidence="4">The sequence shown here is derived from an EMBL/GenBank/DDBJ whole genome shotgun (WGS) entry which is preliminary data.</text>
</comment>
<dbReference type="InterPro" id="IPR026444">
    <property type="entry name" value="Secre_tail"/>
</dbReference>
<evidence type="ECO:0000259" key="3">
    <source>
        <dbReference type="Pfam" id="PF25778"/>
    </source>
</evidence>
<reference evidence="4 5" key="1">
    <citation type="submission" date="2018-01" db="EMBL/GenBank/DDBJ databases">
        <title>A novel member of the phylum Bacteroidetes isolated from glacier ice.</title>
        <authorList>
            <person name="Liu Q."/>
            <person name="Xin Y.-H."/>
        </authorList>
    </citation>
    <scope>NUCLEOTIDE SEQUENCE [LARGE SCALE GENOMIC DNA]</scope>
    <source>
        <strain evidence="4 5">RB1R16</strain>
    </source>
</reference>
<organism evidence="4 5">
    <name type="scientific">Flavipsychrobacter stenotrophus</name>
    <dbReference type="NCBI Taxonomy" id="2077091"/>
    <lineage>
        <taxon>Bacteria</taxon>
        <taxon>Pseudomonadati</taxon>
        <taxon>Bacteroidota</taxon>
        <taxon>Chitinophagia</taxon>
        <taxon>Chitinophagales</taxon>
        <taxon>Chitinophagaceae</taxon>
        <taxon>Flavipsychrobacter</taxon>
    </lineage>
</organism>
<feature type="transmembrane region" description="Helical" evidence="1">
    <location>
        <begin position="25"/>
        <end position="50"/>
    </location>
</feature>
<dbReference type="Pfam" id="PF18962">
    <property type="entry name" value="Por_Secre_tail"/>
    <property type="match status" value="1"/>
</dbReference>
<protein>
    <submittedName>
        <fullName evidence="4">Uncharacterized protein</fullName>
    </submittedName>
</protein>
<evidence type="ECO:0000313" key="5">
    <source>
        <dbReference type="Proteomes" id="UP000239872"/>
    </source>
</evidence>
<evidence type="ECO:0000256" key="1">
    <source>
        <dbReference type="SAM" id="Phobius"/>
    </source>
</evidence>
<dbReference type="Proteomes" id="UP000239872">
    <property type="component" value="Unassembled WGS sequence"/>
</dbReference>
<keyword evidence="1" id="KW-0472">Membrane</keyword>
<sequence>MFILIFFPADRRVFIYNKYITCSNFLVNIFLMKTLSLSIITFGLVLLSFLCNAKGNDLLVENYSQKLLHQPLLFTENSGQAYDQSGKLRNDVLFTGHRGAMSFCLTTVGIEYQFTKLVGDKNRRRNVTVKTHRFSLELVGASRTASIVKLGRSNYTENFFSGMNSSGITGVASFEKVVYQNVYPNVDWVVYSADGHIKYDFVVRPGGNPDQIRLKVKDASRVSITKDGALLMQTRLGEVNEAPPSSFASGRSIPTKFRLYDNNIIGFVIASYPGNATLTIDPAVSWTTYYGGTGNEQAYGCATDASGNVYLSGTLATNATSLASGGYQITYGGGTSDAFLIKFRPDGTRAWATYYGGAGNETTPLCAVDNSGNVYMCGGTTTTVSASIATSGAFQTAISGTSDLFLAKFDASGVRLWSTYYGASGAEGTPTCCVDASGNVYLSGTTGAVSITNPGNIANNGNQNIPSSGGTGNDVFIAKFNASGVRQWGTYFGGVGNEVIGNHSCAVDNSGNVYLCGSTPSTLSIATSGSYQATYGGGTGDAFLAKFNPSGGPGSLLWCTYFGGLMTESTVNCAMDNSGNVYLAGSTTSTNNIASSATVAQPTYGGGTSADAFLAKFTTSGTLLWSTYYGGSLADNANACATASDGSVYISGSTASTSAVATGGFQNVNAGSTDALIVKFNSAGALQWGSYLGGPAADAANGIFVSSTDTIFVCGFTQSTSGIATSSAFQGAFGGVLDQFLSKISDGTATAPITSITTGAISGTLCASGASVSVPFIATGTFAPGNIFTAQLSDAAGSFTSSLIIGTLASTTSGAISANIPAATPAGSGYRIRVVNSLTIGTDNGSDLAVTPLAGSISGPLTLLPGEIVTVIVTGAGTGGAWSSTSSSVASINVSSGVLIAASTAAAYSTTDTSTIQYAVPVTGCGTVSFTTRVTVKPAFTPRNLVVYQVAGTTEAAGAVSLLEYTTTGSSVNTVVLPSSGAVQITAGASRVVEGQMSLDAEQTHLIVPGFDAAAGTASPHGQLSATYKRELFTVDPQKSATLAYKQDVYNVNDINGATANGSNYFASGSGSNGITFMNTPATVYSNNFLRNVHIFNGQLYCSGQSPVGISAIGSGMPTSSASVSLLSTSGLTLSSPYAFAISPDGNTLYVADDAAGIFKYSNVAGTFVFQYKVTTTTCRGLTVDFTTVPFILYATTANSPANSVIKITDNGASSTIITLATATSTNNFRGVSFTPSPFVKIKVTTPAICSGNLDTVIIYANPGATVTYSNGITNSSVTIDATGMGIVSVSPTSTTTYSLVSIATSVGTFLAIDSATVTVNPGGAPAITTIHSDPTVCAGNPLHLNTAIASGALPYTYTWTGPGSFTTSSASSATTNSVNVTSIPSVPGNPVYTLSVVDANGCRATGINTVTTTVGSPGIYTVTGTGGYCLGGTGIIIGLNGSQSGTNYQLYSGATAIGSPVAGTGSTLAFAAVTAAATYSVAGTDGASGCSIGMSGSATVTILPRPAILSISGEGILCAGSALHLTSSISATSPSYNYTWNGPSSYSNSATSTLLSNSLTITSVPATPATQVYTLIVTDANGCDATGVNTVTTTVNPSPNAGAISGAASLIPGQISTLMSSGDPGGVWSISAPAFATVSPGGVITGLSQGSATTSYSLSTGSCSVFATLPVVVSNAFANANIIVLKQNGNSTSSASVSLIEYTTSGGAIGALNFPTASGNVKLTQAPVGHVQEQGFMTLDAEGTHIIVAGFDTTAGVAGITTIPGLGVRKEILSVLPSKAYSRVSVIPGTTLFCYDDYSSATASGSIYYGAGCSTGTPTSAGTQLMGATANTQVSATPNSTRVNSIFNGQLYTSSVVPSPGIYQVGTGTPTAAATSILITSGGGSSPYAFMISPDSKTMYVADDVAGIQKFTKTGGTYNFSYNVTTTACRGLTADFTVVPYIIYATTAATPVNTVIKVADNGAGSSVTTLAAGTAAVKFKGVVLAPSSKAGITTNATTLCSGNPDTVTFYGNPGSVINYTRNGVAASIIINSTGGGFIVDTLPVSTTYSLVSIVTSLGTFTASGSVTVTVNPSPVISALSAAANVCAGSDLTLASTLSSGAAPFTYVWSGPSGYSSSIVSSATNLSVVVSSVSATPAIHVYLLVVTDVNGCFATGTNTVTTVVNVAPSSVTAIASGISLCTGASLSLTGTATGATNYHWYGPGAYAAGVLNPPSLSVSMLSSGVYTLSAGSMCGTITATTAPVTVNNYPIVYNVTGGNGCSAAGLVAGLDGSQTSDVNYLLRRFPSTTVATFSGATAPISFAAVSVPGVYRVVAIGPGGCQSDMAGADTVNQSPAIALGTIGGICQPATSLPVSFSGVVGSPSVYILDWDTTANAAAFTDIAATPLSGSSITLAIPSAGMPGTFNGNLTVSDGLCGSTAYPVNVAVYTDPFTLVTGINPPCSGYSGSIDFSGSIGTVVEYSIDGGTPVSFTFAGSAYSLSTGVMSIPHTYYLMGAHNPACSAVLSDTITISPIHMTWLGASSDWDDSTNWSCGFVPGVSDDVSIGTATFGPSIVLSGAARDIQLNPGSALVIASGSQLAVKGTLINNSAVSGQGKIVLNGLIPQMIKGKGNISNLELDNIAGATIDTGARLVIGTTLFVTSGTLTTNDSLELASGDSLSTARIAELPLSGSSIYGKVKVDQYVQGHFRRYRFWSHPFNSSLSLSQLQRYIDITGPGGAGNGFTSTSSNAPSAFRLDPYTENDTLGYDPGWKPFTKINSSAADSNKIKRFQGIRLFIRGTKGEGLGYLGYYGMYDPSPVVVKMSGYINQGSQTVFLAQGYADPLHQSFNMIGNPYPSPVDIGTVLYHAAQTGNVQGGAFYVWDPTWGAGGNFVTVPIGTSTPIPYNIGTNTCFQVRAAHNGDSLNFVESDKSAAYNNYLFKMPSDYLTLCIYDSNYHIWDALHFRFDDSSTDAEDSKFDAVKQLNADFVFYSLSSDSRKMAIDDRPFSAGKVIPLGIASAYNQNFIIKSENVALPSGNTLFLHDKLLERFTELKPGAEYGFTINKEKASQGDARFELVLRSESRSADNDLKLTMMPNPASEELNILFTSTRNEQTSVRIMDLSGVNIYSKDLGITQGGIVNIPFNNVTSGIYVVELTSGAKKVIQKLLKE</sequence>